<dbReference type="Gene3D" id="3.40.50.300">
    <property type="entry name" value="P-loop containing nucleotide triphosphate hydrolases"/>
    <property type="match status" value="1"/>
</dbReference>
<proteinExistence type="predicted"/>
<keyword evidence="2" id="KW-1185">Reference proteome</keyword>
<name>A0AA36NFW7_9DINO</name>
<organism evidence="1 2">
    <name type="scientific">Effrenium voratum</name>
    <dbReference type="NCBI Taxonomy" id="2562239"/>
    <lineage>
        <taxon>Eukaryota</taxon>
        <taxon>Sar</taxon>
        <taxon>Alveolata</taxon>
        <taxon>Dinophyceae</taxon>
        <taxon>Suessiales</taxon>
        <taxon>Symbiodiniaceae</taxon>
        <taxon>Effrenium</taxon>
    </lineage>
</organism>
<reference evidence="1" key="1">
    <citation type="submission" date="2023-08" db="EMBL/GenBank/DDBJ databases">
        <authorList>
            <person name="Chen Y."/>
            <person name="Shah S."/>
            <person name="Dougan E. K."/>
            <person name="Thang M."/>
            <person name="Chan C."/>
        </authorList>
    </citation>
    <scope>NUCLEOTIDE SEQUENCE</scope>
</reference>
<dbReference type="SUPFAM" id="SSF52540">
    <property type="entry name" value="P-loop containing nucleoside triphosphate hydrolases"/>
    <property type="match status" value="1"/>
</dbReference>
<dbReference type="InterPro" id="IPR027417">
    <property type="entry name" value="P-loop_NTPase"/>
</dbReference>
<evidence type="ECO:0000313" key="2">
    <source>
        <dbReference type="Proteomes" id="UP001178507"/>
    </source>
</evidence>
<evidence type="ECO:0000313" key="1">
    <source>
        <dbReference type="EMBL" id="CAJ1404824.1"/>
    </source>
</evidence>
<accession>A0AA36NFW7</accession>
<protein>
    <recommendedName>
        <fullName evidence="3">Sulfotransferase</fullName>
    </recommendedName>
</protein>
<dbReference type="PANTHER" id="PTHR36978:SF4">
    <property type="entry name" value="P-LOOP CONTAINING NUCLEOSIDE TRIPHOSPHATE HYDROLASE PROTEIN"/>
    <property type="match status" value="1"/>
</dbReference>
<evidence type="ECO:0008006" key="3">
    <source>
        <dbReference type="Google" id="ProtNLM"/>
    </source>
</evidence>
<dbReference type="Pfam" id="PF17784">
    <property type="entry name" value="Sulfotransfer_4"/>
    <property type="match status" value="1"/>
</dbReference>
<comment type="caution">
    <text evidence="1">The sequence shown here is derived from an EMBL/GenBank/DDBJ whole genome shotgun (WGS) entry which is preliminary data.</text>
</comment>
<dbReference type="AlphaFoldDB" id="A0AA36NFW7"/>
<dbReference type="Proteomes" id="UP001178507">
    <property type="component" value="Unassembled WGS sequence"/>
</dbReference>
<gene>
    <name evidence="1" type="ORF">EVOR1521_LOCUS27201</name>
</gene>
<dbReference type="InterPro" id="IPR040632">
    <property type="entry name" value="Sulfotransfer_4"/>
</dbReference>
<dbReference type="EMBL" id="CAUJNA010003557">
    <property type="protein sequence ID" value="CAJ1404824.1"/>
    <property type="molecule type" value="Genomic_DNA"/>
</dbReference>
<sequence length="224" mass="25137">MLYLIGLLSAAHALKVLDVGPPRTGTQSMHAAMQILGMEALHSGYHQSERKTACKYLFGNGTLENVWATLSKYDAAMDEPFHLLYEEVMETFPEAKFVLQVKDPEAWYENYLAMERGLFPNGDPLKFAPSWQKKCNAVGVWGCNWHTPTASSKKACMDNFKRHIARVQEVIPAHRLLVYDWADGWAALSHFLQLPVPEGLFPSVDLPGDFTIPGHLAEHVASLR</sequence>
<dbReference type="PANTHER" id="PTHR36978">
    <property type="entry name" value="P-LOOP CONTAINING NUCLEOTIDE TRIPHOSPHATE HYDROLASE"/>
    <property type="match status" value="1"/>
</dbReference>